<evidence type="ECO:0000259" key="2">
    <source>
        <dbReference type="PROSITE" id="PS50125"/>
    </source>
</evidence>
<dbReference type="Gene3D" id="3.30.70.1230">
    <property type="entry name" value="Nucleotide cyclase"/>
    <property type="match status" value="1"/>
</dbReference>
<evidence type="ECO:0000313" key="3">
    <source>
        <dbReference type="EMBL" id="CAD9686524.1"/>
    </source>
</evidence>
<dbReference type="PANTHER" id="PTHR43081:SF1">
    <property type="entry name" value="ADENYLATE CYCLASE, TERMINAL-DIFFERENTIATION SPECIFIC"/>
    <property type="match status" value="1"/>
</dbReference>
<keyword evidence="1" id="KW-1133">Transmembrane helix</keyword>
<dbReference type="CDD" id="cd07302">
    <property type="entry name" value="CHD"/>
    <property type="match status" value="1"/>
</dbReference>
<keyword evidence="1" id="KW-0812">Transmembrane</keyword>
<dbReference type="SUPFAM" id="SSF55073">
    <property type="entry name" value="Nucleotide cyclase"/>
    <property type="match status" value="1"/>
</dbReference>
<dbReference type="InterPro" id="IPR050697">
    <property type="entry name" value="Adenylyl/Guanylyl_Cyclase_3/4"/>
</dbReference>
<feature type="domain" description="Guanylate cyclase" evidence="2">
    <location>
        <begin position="719"/>
        <end position="855"/>
    </location>
</feature>
<dbReference type="InterPro" id="IPR001054">
    <property type="entry name" value="A/G_cyclase"/>
</dbReference>
<feature type="transmembrane region" description="Helical" evidence="1">
    <location>
        <begin position="127"/>
        <end position="145"/>
    </location>
</feature>
<feature type="transmembrane region" description="Helical" evidence="1">
    <location>
        <begin position="612"/>
        <end position="633"/>
    </location>
</feature>
<sequence>MKNPGNLPPLATPEEEDFEANLDGSAICFVPQGMTGFDVPGLAIDETPTNKGKSRANTFKTASSLGSKLKERFGFKSFRMPESTEGTRVPSESASQLEPDDFGLQHVSKLKVRKTCGLTLRMRFRTLFVSVVVLIMIVFCVALIVPTTVRMNSVVEQNIEMFQTADNSTNGAVWGLLSQLADTTGHRIGNTASPLQAFTEVQQVVNAIVNSFAGLGKNSSVENHFLHLPFQDGAPSNWDESIGPFLYPAIQTSLYQYINHVYVAFEDDGYFSTAIRKRTLGFGPLGGKNAPPPESNVNVQDSLSYAIKLDSGEQRVNYTSIDPTTGSPNFLKASTTNETIEYRNTPWYKLQVSFSKNDKSPAGGWTPFYEFQSISPGSYDEFGGVSFTYPILDNCSNYTCLEGVVGADIGMETFSSLSCEQLVEIGSGLDTINCQDTEEAVLFYVMLGGETSGIMLGYSGHTQGSKSVEYALDSSIPLIRNASTYVVEHFDEAAPYPRQVTNATWGTFTGETDINSEPKTWIVDLVEMETCTDDSVASLDIQRLAMCHLVVYSGSRAINASYFPSGNEIYVGTITVLPYSYFLKELGPDVGKTEQKFQADIQQEKDLLRNDMLRNVGLSIGFIIAGIVIAVILSRQIDKPLQRLRQSMKDLIEFDDDAQAPPLQHGSRIAELFEVQQTLEILKGTVTVFSKFVPKAVVRGIVRNERNARRLYVRQREVTVMFADLADFTSISERVKSRDLMFLLTRYLTIMTRIVESYGGTVGEILGDGILAFWNTPTCIENHASLACASAVALQLAMTQINDEVSPILGKYSLGLLEIRIGIHTGEVLTGNIGSSSKMKFGCLGDTINLASRIEGLCKLYDVGIMCTGDTLTKLIPDVFQICELDMVTVKGREEPTRVFEVLTMPGTINVQTSANWASGESDPPPSVEKHAANKDTTPYCCFRMHRSTTPQGGHLSPTSSASSSALPGVASIGPMGEEFSQQELDRISLYITIYTQALRAYQAGYFEVAERAMSSLPYQKGSSRLLLEKIKHGKSEHGKRAKGAWDGITNLKEKAF</sequence>
<dbReference type="Pfam" id="PF00211">
    <property type="entry name" value="Guanylate_cyc"/>
    <property type="match status" value="1"/>
</dbReference>
<dbReference type="PROSITE" id="PS50125">
    <property type="entry name" value="GUANYLATE_CYCLASE_2"/>
    <property type="match status" value="1"/>
</dbReference>
<dbReference type="GO" id="GO:0006171">
    <property type="term" value="P:cAMP biosynthetic process"/>
    <property type="evidence" value="ECO:0007669"/>
    <property type="project" value="TreeGrafter"/>
</dbReference>
<gene>
    <name evidence="3" type="ORF">QSP1433_LOCUS9202</name>
</gene>
<dbReference type="AlphaFoldDB" id="A0A7S2S158"/>
<protein>
    <recommendedName>
        <fullName evidence="2">Guanylate cyclase domain-containing protein</fullName>
    </recommendedName>
</protein>
<name>A0A7S2S158_9STRA</name>
<proteinExistence type="predicted"/>
<dbReference type="InterPro" id="IPR029787">
    <property type="entry name" value="Nucleotide_cyclase"/>
</dbReference>
<accession>A0A7S2S158</accession>
<reference evidence="3" key="1">
    <citation type="submission" date="2021-01" db="EMBL/GenBank/DDBJ databases">
        <authorList>
            <person name="Corre E."/>
            <person name="Pelletier E."/>
            <person name="Niang G."/>
            <person name="Scheremetjew M."/>
            <person name="Finn R."/>
            <person name="Kale V."/>
            <person name="Holt S."/>
            <person name="Cochrane G."/>
            <person name="Meng A."/>
            <person name="Brown T."/>
            <person name="Cohen L."/>
        </authorList>
    </citation>
    <scope>NUCLEOTIDE SEQUENCE</scope>
    <source>
        <strain evidence="3">NY070348D</strain>
    </source>
</reference>
<dbReference type="PANTHER" id="PTHR43081">
    <property type="entry name" value="ADENYLATE CYCLASE, TERMINAL-DIFFERENTIATION SPECIFIC-RELATED"/>
    <property type="match status" value="1"/>
</dbReference>
<dbReference type="SMART" id="SM00044">
    <property type="entry name" value="CYCc"/>
    <property type="match status" value="1"/>
</dbReference>
<organism evidence="3">
    <name type="scientific">Mucochytrium quahogii</name>
    <dbReference type="NCBI Taxonomy" id="96639"/>
    <lineage>
        <taxon>Eukaryota</taxon>
        <taxon>Sar</taxon>
        <taxon>Stramenopiles</taxon>
        <taxon>Bigyra</taxon>
        <taxon>Labyrinthulomycetes</taxon>
        <taxon>Thraustochytrida</taxon>
        <taxon>Thraustochytriidae</taxon>
        <taxon>Mucochytrium</taxon>
    </lineage>
</organism>
<dbReference type="EMBL" id="HBHK01014577">
    <property type="protein sequence ID" value="CAD9686524.1"/>
    <property type="molecule type" value="Transcribed_RNA"/>
</dbReference>
<dbReference type="GO" id="GO:0035556">
    <property type="term" value="P:intracellular signal transduction"/>
    <property type="evidence" value="ECO:0007669"/>
    <property type="project" value="InterPro"/>
</dbReference>
<keyword evidence="1" id="KW-0472">Membrane</keyword>
<evidence type="ECO:0000256" key="1">
    <source>
        <dbReference type="SAM" id="Phobius"/>
    </source>
</evidence>